<evidence type="ECO:0000313" key="4">
    <source>
        <dbReference type="Proteomes" id="UP000299102"/>
    </source>
</evidence>
<dbReference type="AlphaFoldDB" id="A0A4C1ULC3"/>
<feature type="transmembrane region" description="Helical" evidence="2">
    <location>
        <begin position="101"/>
        <end position="126"/>
    </location>
</feature>
<dbReference type="Proteomes" id="UP000299102">
    <property type="component" value="Unassembled WGS sequence"/>
</dbReference>
<keyword evidence="4" id="KW-1185">Reference proteome</keyword>
<organism evidence="3 4">
    <name type="scientific">Eumeta variegata</name>
    <name type="common">Bagworm moth</name>
    <name type="synonym">Eumeta japonica</name>
    <dbReference type="NCBI Taxonomy" id="151549"/>
    <lineage>
        <taxon>Eukaryota</taxon>
        <taxon>Metazoa</taxon>
        <taxon>Ecdysozoa</taxon>
        <taxon>Arthropoda</taxon>
        <taxon>Hexapoda</taxon>
        <taxon>Insecta</taxon>
        <taxon>Pterygota</taxon>
        <taxon>Neoptera</taxon>
        <taxon>Endopterygota</taxon>
        <taxon>Lepidoptera</taxon>
        <taxon>Glossata</taxon>
        <taxon>Ditrysia</taxon>
        <taxon>Tineoidea</taxon>
        <taxon>Psychidae</taxon>
        <taxon>Oiketicinae</taxon>
        <taxon>Eumeta</taxon>
    </lineage>
</organism>
<keyword evidence="2" id="KW-0472">Membrane</keyword>
<reference evidence="3 4" key="1">
    <citation type="journal article" date="2019" name="Commun. Biol.">
        <title>The bagworm genome reveals a unique fibroin gene that provides high tensile strength.</title>
        <authorList>
            <person name="Kono N."/>
            <person name="Nakamura H."/>
            <person name="Ohtoshi R."/>
            <person name="Tomita M."/>
            <person name="Numata K."/>
            <person name="Arakawa K."/>
        </authorList>
    </citation>
    <scope>NUCLEOTIDE SEQUENCE [LARGE SCALE GENOMIC DNA]</scope>
</reference>
<evidence type="ECO:0000256" key="2">
    <source>
        <dbReference type="SAM" id="Phobius"/>
    </source>
</evidence>
<evidence type="ECO:0000313" key="3">
    <source>
        <dbReference type="EMBL" id="GBP26766.1"/>
    </source>
</evidence>
<keyword evidence="2" id="KW-1133">Transmembrane helix</keyword>
<keyword evidence="2" id="KW-0812">Transmembrane</keyword>
<dbReference type="EMBL" id="BGZK01000184">
    <property type="protein sequence ID" value="GBP26766.1"/>
    <property type="molecule type" value="Genomic_DNA"/>
</dbReference>
<gene>
    <name evidence="3" type="ORF">EVAR_95278_1</name>
</gene>
<feature type="region of interest" description="Disordered" evidence="1">
    <location>
        <begin position="61"/>
        <end position="91"/>
    </location>
</feature>
<protein>
    <submittedName>
        <fullName evidence="3">Uncharacterized protein</fullName>
    </submittedName>
</protein>
<proteinExistence type="predicted"/>
<evidence type="ECO:0000256" key="1">
    <source>
        <dbReference type="SAM" id="MobiDB-lite"/>
    </source>
</evidence>
<name>A0A4C1ULC3_EUMVA</name>
<accession>A0A4C1ULC3</accession>
<comment type="caution">
    <text evidence="3">The sequence shown here is derived from an EMBL/GenBank/DDBJ whole genome shotgun (WGS) entry which is preliminary data.</text>
</comment>
<sequence>MVKNHTLSVDKFRPFLLHFLLESHQLLTVEIRIDDFTRGQFRCYIYDRQLQANAVISFAVDRQRSRRRPPAPAPHAPAQDGRMRSKPAPRQPPIDQLQPVVLYWAFVSVVYVNSGLLLCRVVIILYKKKKLPVKRVPYSHREGSLLRLLSTYTAVLRPTTEKKRATHKQFGALLCKTNLEVL</sequence>